<feature type="non-terminal residue" evidence="1">
    <location>
        <position position="85"/>
    </location>
</feature>
<proteinExistence type="predicted"/>
<comment type="caution">
    <text evidence="1">The sequence shown here is derived from an EMBL/GenBank/DDBJ whole genome shotgun (WGS) entry which is preliminary data.</text>
</comment>
<dbReference type="AlphaFoldDB" id="A0AA38C2M7"/>
<gene>
    <name evidence="1" type="ORF">KI387_043186</name>
</gene>
<sequence>MFGFYLLHRPQKSSLVVAIVNYMIYDVYYLELTRVTDNTELHALLTQTKDKCVIIIEDVNCSLNLVDWIVNPPEADENIREIILS</sequence>
<dbReference type="PANTHER" id="PTHR23070">
    <property type="entry name" value="BCS1 AAA-TYPE ATPASE"/>
    <property type="match status" value="1"/>
</dbReference>
<organism evidence="1 2">
    <name type="scientific">Taxus chinensis</name>
    <name type="common">Chinese yew</name>
    <name type="synonym">Taxus wallichiana var. chinensis</name>
    <dbReference type="NCBI Taxonomy" id="29808"/>
    <lineage>
        <taxon>Eukaryota</taxon>
        <taxon>Viridiplantae</taxon>
        <taxon>Streptophyta</taxon>
        <taxon>Embryophyta</taxon>
        <taxon>Tracheophyta</taxon>
        <taxon>Spermatophyta</taxon>
        <taxon>Pinopsida</taxon>
        <taxon>Pinidae</taxon>
        <taxon>Conifers II</taxon>
        <taxon>Cupressales</taxon>
        <taxon>Taxaceae</taxon>
        <taxon>Taxus</taxon>
    </lineage>
</organism>
<name>A0AA38C2M7_TAXCH</name>
<reference evidence="1 2" key="1">
    <citation type="journal article" date="2021" name="Nat. Plants">
        <title>The Taxus genome provides insights into paclitaxel biosynthesis.</title>
        <authorList>
            <person name="Xiong X."/>
            <person name="Gou J."/>
            <person name="Liao Q."/>
            <person name="Li Y."/>
            <person name="Zhou Q."/>
            <person name="Bi G."/>
            <person name="Li C."/>
            <person name="Du R."/>
            <person name="Wang X."/>
            <person name="Sun T."/>
            <person name="Guo L."/>
            <person name="Liang H."/>
            <person name="Lu P."/>
            <person name="Wu Y."/>
            <person name="Zhang Z."/>
            <person name="Ro D.K."/>
            <person name="Shang Y."/>
            <person name="Huang S."/>
            <person name="Yan J."/>
        </authorList>
    </citation>
    <scope>NUCLEOTIDE SEQUENCE [LARGE SCALE GENOMIC DNA]</scope>
    <source>
        <strain evidence="1">Ta-2019</strain>
    </source>
</reference>
<dbReference type="EMBL" id="JAHRHJ020003488">
    <property type="protein sequence ID" value="KAH9291628.1"/>
    <property type="molecule type" value="Genomic_DNA"/>
</dbReference>
<keyword evidence="2" id="KW-1185">Reference proteome</keyword>
<dbReference type="InterPro" id="IPR050747">
    <property type="entry name" value="Mitochondrial_chaperone_BCS1"/>
</dbReference>
<evidence type="ECO:0000313" key="2">
    <source>
        <dbReference type="Proteomes" id="UP000824469"/>
    </source>
</evidence>
<protein>
    <submittedName>
        <fullName evidence="1">Uncharacterized protein</fullName>
    </submittedName>
</protein>
<dbReference type="Proteomes" id="UP000824469">
    <property type="component" value="Unassembled WGS sequence"/>
</dbReference>
<evidence type="ECO:0000313" key="1">
    <source>
        <dbReference type="EMBL" id="KAH9291628.1"/>
    </source>
</evidence>
<accession>A0AA38C2M7</accession>